<keyword evidence="5" id="KW-1185">Reference proteome</keyword>
<reference evidence="4 5" key="1">
    <citation type="submission" date="2024-02" db="EMBL/GenBank/DDBJ databases">
        <title>Lysinimicrobium sediminis NBRC 112286.</title>
        <authorList>
            <person name="Ichikawa N."/>
            <person name="Katano-Makiyama Y."/>
            <person name="Hidaka K."/>
        </authorList>
    </citation>
    <scope>NUCLEOTIDE SEQUENCE [LARGE SCALE GENOMIC DNA]</scope>
    <source>
        <strain evidence="4 5">NBRC 112286</strain>
    </source>
</reference>
<keyword evidence="2" id="KW-0560">Oxidoreductase</keyword>
<evidence type="ECO:0000256" key="3">
    <source>
        <dbReference type="RuleBase" id="RU000363"/>
    </source>
</evidence>
<dbReference type="InterPro" id="IPR002347">
    <property type="entry name" value="SDR_fam"/>
</dbReference>
<dbReference type="PROSITE" id="PS00061">
    <property type="entry name" value="ADH_SHORT"/>
    <property type="match status" value="1"/>
</dbReference>
<organism evidence="4 5">
    <name type="scientific">Demequina sediminis</name>
    <dbReference type="NCBI Taxonomy" id="1930058"/>
    <lineage>
        <taxon>Bacteria</taxon>
        <taxon>Bacillati</taxon>
        <taxon>Actinomycetota</taxon>
        <taxon>Actinomycetes</taxon>
        <taxon>Micrococcales</taxon>
        <taxon>Demequinaceae</taxon>
        <taxon>Demequina</taxon>
    </lineage>
</organism>
<sequence length="244" mass="25517">MSQRTAVVTGASSGIGAASARALAADGWRVIVGARRVDRLEALAGEIGATAIELDVTDQSSVDAFCARLDACDLLVNNAGGAFGSASIADADLDQWQAMYDVNVLGTLRMTKALLPALIASGDGQVITIGSIAAREPYRGGGGYNAAKHAVAALTRVLRIEMLGQPVRVCEIDPGMVETEFSLVRFDGDADKAAQVYQGLTPMAAEDIAEAVRWVAARPKHVNIDQMTILATAQISAQVAHREP</sequence>
<dbReference type="InterPro" id="IPR020904">
    <property type="entry name" value="Sc_DH/Rdtase_CS"/>
</dbReference>
<dbReference type="PANTHER" id="PTHR42901:SF1">
    <property type="entry name" value="ALCOHOL DEHYDROGENASE"/>
    <property type="match status" value="1"/>
</dbReference>
<accession>A0ABP9WE66</accession>
<dbReference type="EMBL" id="BAABRR010000002">
    <property type="protein sequence ID" value="GAA5518142.1"/>
    <property type="molecule type" value="Genomic_DNA"/>
</dbReference>
<evidence type="ECO:0000256" key="1">
    <source>
        <dbReference type="ARBA" id="ARBA00006484"/>
    </source>
</evidence>
<name>A0ABP9WE66_9MICO</name>
<comment type="similarity">
    <text evidence="1 3">Belongs to the short-chain dehydrogenases/reductases (SDR) family.</text>
</comment>
<evidence type="ECO:0000256" key="2">
    <source>
        <dbReference type="ARBA" id="ARBA00023002"/>
    </source>
</evidence>
<protein>
    <submittedName>
        <fullName evidence="4">Oxidoreductase Rv0484c</fullName>
    </submittedName>
</protein>
<proteinExistence type="inferred from homology"/>
<dbReference type="Gene3D" id="3.40.50.720">
    <property type="entry name" value="NAD(P)-binding Rossmann-like Domain"/>
    <property type="match status" value="1"/>
</dbReference>
<dbReference type="SUPFAM" id="SSF51735">
    <property type="entry name" value="NAD(P)-binding Rossmann-fold domains"/>
    <property type="match status" value="1"/>
</dbReference>
<evidence type="ECO:0000313" key="5">
    <source>
        <dbReference type="Proteomes" id="UP001426770"/>
    </source>
</evidence>
<gene>
    <name evidence="4" type="ORF">Lsed01_00561</name>
</gene>
<dbReference type="InterPro" id="IPR036291">
    <property type="entry name" value="NAD(P)-bd_dom_sf"/>
</dbReference>
<comment type="caution">
    <text evidence="4">The sequence shown here is derived from an EMBL/GenBank/DDBJ whole genome shotgun (WGS) entry which is preliminary data.</text>
</comment>
<dbReference type="Pfam" id="PF00106">
    <property type="entry name" value="adh_short"/>
    <property type="match status" value="1"/>
</dbReference>
<dbReference type="PANTHER" id="PTHR42901">
    <property type="entry name" value="ALCOHOL DEHYDROGENASE"/>
    <property type="match status" value="1"/>
</dbReference>
<dbReference type="PRINTS" id="PR00080">
    <property type="entry name" value="SDRFAMILY"/>
</dbReference>
<dbReference type="RefSeq" id="WP_286214042.1">
    <property type="nucleotide sequence ID" value="NZ_AP027736.1"/>
</dbReference>
<dbReference type="Proteomes" id="UP001426770">
    <property type="component" value="Unassembled WGS sequence"/>
</dbReference>
<dbReference type="PRINTS" id="PR00081">
    <property type="entry name" value="GDHRDH"/>
</dbReference>
<evidence type="ECO:0000313" key="4">
    <source>
        <dbReference type="EMBL" id="GAA5518142.1"/>
    </source>
</evidence>